<sequence length="71" mass="8290">MKLKAKFARHDFWIFRTGHDEGCDTKRLWIYAKNELGHGRISGESNFIHVVRVDSSCLAYLFRQFGKSLLS</sequence>
<comment type="caution">
    <text evidence="1">The sequence shown here is derived from an EMBL/GenBank/DDBJ whole genome shotgun (WGS) entry which is preliminary data.</text>
</comment>
<gene>
    <name evidence="1" type="ORF">GALL_477800</name>
</gene>
<dbReference type="AlphaFoldDB" id="A0A1J5PSN1"/>
<name>A0A1J5PSN1_9ZZZZ</name>
<organism evidence="1">
    <name type="scientific">mine drainage metagenome</name>
    <dbReference type="NCBI Taxonomy" id="410659"/>
    <lineage>
        <taxon>unclassified sequences</taxon>
        <taxon>metagenomes</taxon>
        <taxon>ecological metagenomes</taxon>
    </lineage>
</organism>
<evidence type="ECO:0000313" key="1">
    <source>
        <dbReference type="EMBL" id="OIQ70604.1"/>
    </source>
</evidence>
<proteinExistence type="predicted"/>
<accession>A0A1J5PSN1</accession>
<reference evidence="1" key="1">
    <citation type="submission" date="2016-10" db="EMBL/GenBank/DDBJ databases">
        <title>Sequence of Gallionella enrichment culture.</title>
        <authorList>
            <person name="Poehlein A."/>
            <person name="Muehling M."/>
            <person name="Daniel R."/>
        </authorList>
    </citation>
    <scope>NUCLEOTIDE SEQUENCE</scope>
</reference>
<dbReference type="EMBL" id="MLJW01004120">
    <property type="protein sequence ID" value="OIQ70604.1"/>
    <property type="molecule type" value="Genomic_DNA"/>
</dbReference>
<protein>
    <submittedName>
        <fullName evidence="1">Uncharacterized protein</fullName>
    </submittedName>
</protein>